<feature type="compositionally biased region" description="Polar residues" evidence="1">
    <location>
        <begin position="175"/>
        <end position="190"/>
    </location>
</feature>
<name>A0AAN7Y4M5_9EURO</name>
<dbReference type="EMBL" id="JAVRRJ010000007">
    <property type="protein sequence ID" value="KAK5082777.1"/>
    <property type="molecule type" value="Genomic_DNA"/>
</dbReference>
<feature type="region of interest" description="Disordered" evidence="1">
    <location>
        <begin position="172"/>
        <end position="207"/>
    </location>
</feature>
<keyword evidence="3" id="KW-1185">Reference proteome</keyword>
<organism evidence="2 3">
    <name type="scientific">Lithohypha guttulata</name>
    <dbReference type="NCBI Taxonomy" id="1690604"/>
    <lineage>
        <taxon>Eukaryota</taxon>
        <taxon>Fungi</taxon>
        <taxon>Dikarya</taxon>
        <taxon>Ascomycota</taxon>
        <taxon>Pezizomycotina</taxon>
        <taxon>Eurotiomycetes</taxon>
        <taxon>Chaetothyriomycetidae</taxon>
        <taxon>Chaetothyriales</taxon>
        <taxon>Trichomeriaceae</taxon>
        <taxon>Lithohypha</taxon>
    </lineage>
</organism>
<evidence type="ECO:0000256" key="1">
    <source>
        <dbReference type="SAM" id="MobiDB-lite"/>
    </source>
</evidence>
<dbReference type="Proteomes" id="UP001309876">
    <property type="component" value="Unassembled WGS sequence"/>
</dbReference>
<comment type="caution">
    <text evidence="2">The sequence shown here is derived from an EMBL/GenBank/DDBJ whole genome shotgun (WGS) entry which is preliminary data.</text>
</comment>
<evidence type="ECO:0000313" key="2">
    <source>
        <dbReference type="EMBL" id="KAK5082777.1"/>
    </source>
</evidence>
<protein>
    <submittedName>
        <fullName evidence="2">Uncharacterized protein</fullName>
    </submittedName>
</protein>
<gene>
    <name evidence="2" type="ORF">LTR05_006658</name>
</gene>
<proteinExistence type="predicted"/>
<sequence length="303" mass="33732">MDIRSEYYKAEGEAIVMNRFYDVVRKHGIASSWVGGYVLAETCPRRTLQALADDDLFTIEEQRYFVWPVVKHMAELQIFAKKAEDIERIHGHHAFNYIIQTIKERFPELRAYPSHESVGPKKKLICFVDGWRLEDAEEEMTVEQPNIGKQPKAKALLSKGFSSTDQARVEGKLFTSKNSTPPARTNGSGTLAQPKKEPLPKPAALSSKPETMTDAFLPSVLDLPTPPLKCDTVPTTVNADNESIAELVDAETDSATGPFTFVTKAFAKIASKTTMPTNAAATTSDDDEYDDRVEVKKDDCLEI</sequence>
<dbReference type="AlphaFoldDB" id="A0AAN7Y4M5"/>
<accession>A0AAN7Y4M5</accession>
<evidence type="ECO:0000313" key="3">
    <source>
        <dbReference type="Proteomes" id="UP001309876"/>
    </source>
</evidence>
<reference evidence="2 3" key="1">
    <citation type="submission" date="2023-08" db="EMBL/GenBank/DDBJ databases">
        <title>Black Yeasts Isolated from many extreme environments.</title>
        <authorList>
            <person name="Coleine C."/>
            <person name="Stajich J.E."/>
            <person name="Selbmann L."/>
        </authorList>
    </citation>
    <scope>NUCLEOTIDE SEQUENCE [LARGE SCALE GENOMIC DNA]</scope>
    <source>
        <strain evidence="2 3">CCFEE 5910</strain>
    </source>
</reference>